<comment type="caution">
    <text evidence="2">The sequence shown here is derived from an EMBL/GenBank/DDBJ whole genome shotgun (WGS) entry which is preliminary data.</text>
</comment>
<dbReference type="Proteomes" id="UP000003188">
    <property type="component" value="Unassembled WGS sequence"/>
</dbReference>
<feature type="compositionally biased region" description="Low complexity" evidence="1">
    <location>
        <begin position="30"/>
        <end position="47"/>
    </location>
</feature>
<reference evidence="2 3" key="1">
    <citation type="submission" date="2008-03" db="EMBL/GenBank/DDBJ databases">
        <authorList>
            <person name="Paulsen I."/>
            <person name="Sebastian Y."/>
        </authorList>
    </citation>
    <scope>NUCLEOTIDE SEQUENCE [LARGE SCALE GENOMIC DNA]</scope>
    <source>
        <strain evidence="3">D str. JGS1721</strain>
    </source>
</reference>
<gene>
    <name evidence="2" type="primary">dnaK</name>
    <name evidence="2" type="ORF">CJD_2620</name>
</gene>
<name>B1V749_CLOPF</name>
<sequence>MEDLTQAFYKVSEKLYQQNGGAQGQGFDPNNMGGANAGAGATNNNDDNVVDADFEVQDDK</sequence>
<organism evidence="2 3">
    <name type="scientific">Clostridium perfringens D str. JGS1721</name>
    <dbReference type="NCBI Taxonomy" id="488537"/>
    <lineage>
        <taxon>Bacteria</taxon>
        <taxon>Bacillati</taxon>
        <taxon>Bacillota</taxon>
        <taxon>Clostridia</taxon>
        <taxon>Eubacteriales</taxon>
        <taxon>Clostridiaceae</taxon>
        <taxon>Clostridium</taxon>
    </lineage>
</organism>
<feature type="region of interest" description="Disordered" evidence="1">
    <location>
        <begin position="19"/>
        <end position="49"/>
    </location>
</feature>
<accession>B1V749</accession>
<evidence type="ECO:0000313" key="2">
    <source>
        <dbReference type="EMBL" id="EDT70358.1"/>
    </source>
</evidence>
<proteinExistence type="predicted"/>
<dbReference type="EMBL" id="ABOO01000055">
    <property type="protein sequence ID" value="EDT70358.1"/>
    <property type="molecule type" value="Genomic_DNA"/>
</dbReference>
<dbReference type="AlphaFoldDB" id="B1V749"/>
<dbReference type="RefSeq" id="WP_004460746.1">
    <property type="nucleotide sequence ID" value="NZ_ABOO01000055.1"/>
</dbReference>
<evidence type="ECO:0000256" key="1">
    <source>
        <dbReference type="SAM" id="MobiDB-lite"/>
    </source>
</evidence>
<evidence type="ECO:0000313" key="3">
    <source>
        <dbReference type="Proteomes" id="UP000003188"/>
    </source>
</evidence>
<protein>
    <submittedName>
        <fullName evidence="2">Chaperone protein DnaK</fullName>
    </submittedName>
</protein>